<evidence type="ECO:0000256" key="2">
    <source>
        <dbReference type="ARBA" id="ARBA00004922"/>
    </source>
</evidence>
<dbReference type="EMBL" id="CALNXK010000006">
    <property type="protein sequence ID" value="CAH3038664.1"/>
    <property type="molecule type" value="Genomic_DNA"/>
</dbReference>
<keyword evidence="4" id="KW-0328">Glycosyltransferase</keyword>
<protein>
    <recommendedName>
        <fullName evidence="3">dolichyl-P-Man:Man5GlcNAc2-PP-dolichol alpha-1,3-mannosyltransferase</fullName>
        <ecNumber evidence="3">2.4.1.258</ecNumber>
    </recommendedName>
</protein>
<dbReference type="EC" id="2.4.1.258" evidence="3"/>
<name>A0ABN8N0B1_9CNID</name>
<gene>
    <name evidence="12" type="ORF">PLOB_00039356</name>
</gene>
<feature type="transmembrane region" description="Helical" evidence="11">
    <location>
        <begin position="144"/>
        <end position="165"/>
    </location>
</feature>
<evidence type="ECO:0000256" key="6">
    <source>
        <dbReference type="ARBA" id="ARBA00022692"/>
    </source>
</evidence>
<comment type="catalytic activity">
    <reaction evidence="10">
        <text>an alpha-D-Man-(1-&gt;2)-alpha-D-Man-(1-&gt;2)-alpha-D-Man-(1-&gt;3)-[alpha-D-Man-(1-&gt;6)]-beta-D-Man-(1-&gt;4)-beta-D-GlcNAc-(1-&gt;4)-alpha-D-GlcNAc-diphospho-di-trans,poly-cis-dolichol + a di-trans,poly-cis-dolichyl beta-D-mannosyl phosphate = an alpha-D-Man-(1-&gt;2)-alpha-D-Man-(1-&gt;2)-alpha-D-Man-(1-&gt;3)-[alpha-D-Man-(1-&gt;3)-alpha-D-Man-(1-&gt;6)]-beta-D-Man-(1-&gt;4)-beta-D-GlcNAc-(1-&gt;4)-alpha-D-GlcNAc-diphospho-di-trans,poly-cis-dolichol + a di-trans,poly-cis-dolichyl phosphate + H(+)</text>
        <dbReference type="Rhea" id="RHEA:29527"/>
        <dbReference type="Rhea" id="RHEA-COMP:19498"/>
        <dbReference type="Rhea" id="RHEA-COMP:19501"/>
        <dbReference type="Rhea" id="RHEA-COMP:19516"/>
        <dbReference type="Rhea" id="RHEA-COMP:19517"/>
        <dbReference type="ChEBI" id="CHEBI:15378"/>
        <dbReference type="ChEBI" id="CHEBI:57683"/>
        <dbReference type="ChEBI" id="CHEBI:58211"/>
        <dbReference type="ChEBI" id="CHEBI:132515"/>
        <dbReference type="ChEBI" id="CHEBI:132516"/>
        <dbReference type="EC" id="2.4.1.258"/>
    </reaction>
    <physiologicalReaction direction="left-to-right" evidence="10">
        <dbReference type="Rhea" id="RHEA:29528"/>
    </physiologicalReaction>
</comment>
<keyword evidence="6 11" id="KW-0812">Transmembrane</keyword>
<feature type="transmembrane region" description="Helical" evidence="11">
    <location>
        <begin position="93"/>
        <end position="109"/>
    </location>
</feature>
<dbReference type="Proteomes" id="UP001159405">
    <property type="component" value="Unassembled WGS sequence"/>
</dbReference>
<evidence type="ECO:0000256" key="1">
    <source>
        <dbReference type="ARBA" id="ARBA00004477"/>
    </source>
</evidence>
<dbReference type="PANTHER" id="PTHR12646:SF0">
    <property type="entry name" value="DOL-P-MAN:MAN(5)GLCNAC(2)-PP-DOL ALPHA-1,3-MANNOSYLTRANSFERASE"/>
    <property type="match status" value="1"/>
</dbReference>
<feature type="transmembrane region" description="Helical" evidence="11">
    <location>
        <begin position="195"/>
        <end position="218"/>
    </location>
</feature>
<comment type="subcellular location">
    <subcellularLocation>
        <location evidence="1">Endoplasmic reticulum membrane</location>
        <topology evidence="1">Multi-pass membrane protein</topology>
    </subcellularLocation>
</comment>
<reference evidence="12 13" key="1">
    <citation type="submission" date="2022-05" db="EMBL/GenBank/DDBJ databases">
        <authorList>
            <consortium name="Genoscope - CEA"/>
            <person name="William W."/>
        </authorList>
    </citation>
    <scope>NUCLEOTIDE SEQUENCE [LARGE SCALE GENOMIC DNA]</scope>
</reference>
<evidence type="ECO:0000313" key="13">
    <source>
        <dbReference type="Proteomes" id="UP001159405"/>
    </source>
</evidence>
<evidence type="ECO:0000256" key="3">
    <source>
        <dbReference type="ARBA" id="ARBA00011964"/>
    </source>
</evidence>
<feature type="transmembrane region" description="Helical" evidence="11">
    <location>
        <begin position="386"/>
        <end position="406"/>
    </location>
</feature>
<evidence type="ECO:0000256" key="5">
    <source>
        <dbReference type="ARBA" id="ARBA00022679"/>
    </source>
</evidence>
<comment type="pathway">
    <text evidence="2">Protein modification; protein glycosylation.</text>
</comment>
<dbReference type="InterPro" id="IPR007873">
    <property type="entry name" value="Glycosyltransferase_ALG3"/>
</dbReference>
<keyword evidence="7" id="KW-0256">Endoplasmic reticulum</keyword>
<sequence>MAKMAVPRKRGKSKDRDFDLQSLFEWVKNLLFDPSKTWIVGIGLLFAEMVVNIVVIWKIKYTEIDWEAYMDEVEGVINGTYDYTYLKGETGPLVYPAGFVYIFTGLYYLTGHGTDIRTAQYIFAALYILTLVCVFAIYQKTSSVPPYAFFFMCCASYRIHSIYILRLFNDPVAMFFLYLAVNCFLFNWWSIGCLMFSLAVSIKMNILLFAPGLLLLLFKSFGVWWTIPRLALCAVVQLVLGLPFLLENPVSYVTMAFNLGRQFLFKWTVNWRFLPEWLFLGRYFHITLLACHLTVLLLFYLCKWTRKSETLKSYFKRPFQRATIVYILFVSNFIGMAFSRSLHYQFYVWYFHTLPFLLWKTNLWVSGKLLILGVIELCWNTYPSTVVSSVSLHVCHAVLLGALWFAEPLFADKAADNARSNESKKE</sequence>
<keyword evidence="13" id="KW-1185">Reference proteome</keyword>
<dbReference type="Pfam" id="PF05208">
    <property type="entry name" value="ALG3"/>
    <property type="match status" value="1"/>
</dbReference>
<comment type="caution">
    <text evidence="12">The sequence shown here is derived from an EMBL/GenBank/DDBJ whole genome shotgun (WGS) entry which is preliminary data.</text>
</comment>
<organism evidence="12 13">
    <name type="scientific">Porites lobata</name>
    <dbReference type="NCBI Taxonomy" id="104759"/>
    <lineage>
        <taxon>Eukaryota</taxon>
        <taxon>Metazoa</taxon>
        <taxon>Cnidaria</taxon>
        <taxon>Anthozoa</taxon>
        <taxon>Hexacorallia</taxon>
        <taxon>Scleractinia</taxon>
        <taxon>Fungiina</taxon>
        <taxon>Poritidae</taxon>
        <taxon>Porites</taxon>
    </lineage>
</organism>
<evidence type="ECO:0000256" key="4">
    <source>
        <dbReference type="ARBA" id="ARBA00022676"/>
    </source>
</evidence>
<feature type="transmembrane region" description="Helical" evidence="11">
    <location>
        <begin position="323"/>
        <end position="342"/>
    </location>
</feature>
<feature type="transmembrane region" description="Helical" evidence="11">
    <location>
        <begin position="230"/>
        <end position="246"/>
    </location>
</feature>
<feature type="transmembrane region" description="Helical" evidence="11">
    <location>
        <begin position="121"/>
        <end position="138"/>
    </location>
</feature>
<evidence type="ECO:0000256" key="11">
    <source>
        <dbReference type="SAM" id="Phobius"/>
    </source>
</evidence>
<feature type="transmembrane region" description="Helical" evidence="11">
    <location>
        <begin position="38"/>
        <end position="57"/>
    </location>
</feature>
<evidence type="ECO:0000256" key="9">
    <source>
        <dbReference type="ARBA" id="ARBA00023136"/>
    </source>
</evidence>
<keyword evidence="5" id="KW-0808">Transferase</keyword>
<feature type="transmembrane region" description="Helical" evidence="11">
    <location>
        <begin position="172"/>
        <end position="189"/>
    </location>
</feature>
<dbReference type="PANTHER" id="PTHR12646">
    <property type="entry name" value="NOT56 - RELATED"/>
    <property type="match status" value="1"/>
</dbReference>
<evidence type="ECO:0000256" key="8">
    <source>
        <dbReference type="ARBA" id="ARBA00022989"/>
    </source>
</evidence>
<accession>A0ABN8N0B1</accession>
<evidence type="ECO:0000256" key="10">
    <source>
        <dbReference type="ARBA" id="ARBA00049506"/>
    </source>
</evidence>
<evidence type="ECO:0000256" key="7">
    <source>
        <dbReference type="ARBA" id="ARBA00022824"/>
    </source>
</evidence>
<keyword evidence="9 11" id="KW-0472">Membrane</keyword>
<evidence type="ECO:0000313" key="12">
    <source>
        <dbReference type="EMBL" id="CAH3038664.1"/>
    </source>
</evidence>
<feature type="transmembrane region" description="Helical" evidence="11">
    <location>
        <begin position="283"/>
        <end position="302"/>
    </location>
</feature>
<keyword evidence="8 11" id="KW-1133">Transmembrane helix</keyword>
<proteinExistence type="predicted"/>